<proteinExistence type="inferred from homology"/>
<reference evidence="3 4" key="1">
    <citation type="submission" date="2024-02" db="EMBL/GenBank/DDBJ databases">
        <title>A draft genome for the cacao thread blight pathogen Marasmius crinis-equi.</title>
        <authorList>
            <person name="Cohen S.P."/>
            <person name="Baruah I.K."/>
            <person name="Amoako-Attah I."/>
            <person name="Bukari Y."/>
            <person name="Meinhardt L.W."/>
            <person name="Bailey B.A."/>
        </authorList>
    </citation>
    <scope>NUCLEOTIDE SEQUENCE [LARGE SCALE GENOMIC DNA]</scope>
    <source>
        <strain evidence="3 4">GH-76</strain>
    </source>
</reference>
<evidence type="ECO:0000256" key="1">
    <source>
        <dbReference type="RuleBase" id="RU003690"/>
    </source>
</evidence>
<feature type="chain" id="PRO_5046462859" description="Beta-glucosidase" evidence="2">
    <location>
        <begin position="23"/>
        <end position="636"/>
    </location>
</feature>
<organism evidence="3 4">
    <name type="scientific">Marasmius crinis-equi</name>
    <dbReference type="NCBI Taxonomy" id="585013"/>
    <lineage>
        <taxon>Eukaryota</taxon>
        <taxon>Fungi</taxon>
        <taxon>Dikarya</taxon>
        <taxon>Basidiomycota</taxon>
        <taxon>Agaricomycotina</taxon>
        <taxon>Agaricomycetes</taxon>
        <taxon>Agaricomycetidae</taxon>
        <taxon>Agaricales</taxon>
        <taxon>Marasmiineae</taxon>
        <taxon>Marasmiaceae</taxon>
        <taxon>Marasmius</taxon>
    </lineage>
</organism>
<dbReference type="PRINTS" id="PR00131">
    <property type="entry name" value="GLHYDRLASE1"/>
</dbReference>
<protein>
    <recommendedName>
        <fullName evidence="5">Beta-glucosidase</fullName>
    </recommendedName>
</protein>
<dbReference type="PANTHER" id="PTHR10353:SF53">
    <property type="entry name" value="BETA-1,4-GLUCOSIDASE (EUROFUNG)"/>
    <property type="match status" value="1"/>
</dbReference>
<comment type="caution">
    <text evidence="3">The sequence shown here is derived from an EMBL/GenBank/DDBJ whole genome shotgun (WGS) entry which is preliminary data.</text>
</comment>
<gene>
    <name evidence="3" type="ORF">V5O48_003814</name>
</gene>
<dbReference type="InterPro" id="IPR017853">
    <property type="entry name" value="GH"/>
</dbReference>
<evidence type="ECO:0000256" key="2">
    <source>
        <dbReference type="SAM" id="SignalP"/>
    </source>
</evidence>
<dbReference type="SUPFAM" id="SSF51445">
    <property type="entry name" value="(Trans)glycosidases"/>
    <property type="match status" value="1"/>
</dbReference>
<dbReference type="Pfam" id="PF00232">
    <property type="entry name" value="Glyco_hydro_1"/>
    <property type="match status" value="1"/>
</dbReference>
<dbReference type="Gene3D" id="3.20.20.80">
    <property type="entry name" value="Glycosidases"/>
    <property type="match status" value="1"/>
</dbReference>
<name>A0ABR3FSR9_9AGAR</name>
<dbReference type="InterPro" id="IPR001360">
    <property type="entry name" value="Glyco_hydro_1"/>
</dbReference>
<evidence type="ECO:0008006" key="5">
    <source>
        <dbReference type="Google" id="ProtNLM"/>
    </source>
</evidence>
<evidence type="ECO:0000313" key="3">
    <source>
        <dbReference type="EMBL" id="KAL0578183.1"/>
    </source>
</evidence>
<sequence length="636" mass="70042">MGSFLNLSLIVELLFYATNAVAQQGSTVTATTVGPTSTVSASTVLPTSTLSISVSSFSSTINATSTVTATATDEPTTTIAAPTSGASFPPVGSIPREYTPENLDRLWAVVGEVEAPSITTTVVPQTPVTLPTPPPPLYPSFFPGPKDILPDLKLPEGFLFGVDTAAFQVEGAVKNEGKGPSMWDWATRQPNAVIDNTTGDISDLQYFLYKEDTARVAALGVNAHSFSISWSRIFPFGTADSPVNQQGLDHYSDLIDYSLEQGVQPVVTLFHWDTPLPLQVFYGGFTSGEIVDDFVNYAKTVFKAYNGRVKTWYTFNEPRVYCGQIAGYPFNATNPFAPGVNSSTAPYQCSYNLLKAHAGTVKAFREMGIEGEIAFKNDDFIGPPWRANSTDDAEAAERHAAFQIGVFADPIYGTGDWPKILTDTLPPSFLPRLTEEEKKDIFGSADFFAIDSYRTQRIAAPDDGLEACLNDTSHPLWPSCNQVVNFDENGWANGVSADPAADWLQATPNLLRQSLRELQERWPTKKMYISEFGFEEPFEGSRQPQELYRIKEDVARTNYFMTYLGEILLAIHEDKIPIAGTFAWAMVDNLEWNNGLVTRFGIQFVNYTTQERAYKRSAFALCKIREPRAVDSRANV</sequence>
<comment type="similarity">
    <text evidence="1">Belongs to the glycosyl hydrolase 1 family.</text>
</comment>
<feature type="signal peptide" evidence="2">
    <location>
        <begin position="1"/>
        <end position="22"/>
    </location>
</feature>
<keyword evidence="2" id="KW-0732">Signal</keyword>
<dbReference type="PANTHER" id="PTHR10353">
    <property type="entry name" value="GLYCOSYL HYDROLASE"/>
    <property type="match status" value="1"/>
</dbReference>
<dbReference type="Proteomes" id="UP001465976">
    <property type="component" value="Unassembled WGS sequence"/>
</dbReference>
<evidence type="ECO:0000313" key="4">
    <source>
        <dbReference type="Proteomes" id="UP001465976"/>
    </source>
</evidence>
<accession>A0ABR3FSR9</accession>
<keyword evidence="4" id="KW-1185">Reference proteome</keyword>
<dbReference type="EMBL" id="JBAHYK010000115">
    <property type="protein sequence ID" value="KAL0578183.1"/>
    <property type="molecule type" value="Genomic_DNA"/>
</dbReference>